<evidence type="ECO:0000313" key="1">
    <source>
        <dbReference type="EMBL" id="CAK9876809.1"/>
    </source>
</evidence>
<proteinExistence type="predicted"/>
<name>A0ABP1BM30_9BRYO</name>
<protein>
    <submittedName>
        <fullName evidence="1">Uncharacterized protein</fullName>
    </submittedName>
</protein>
<dbReference type="EMBL" id="OZ023706">
    <property type="protein sequence ID" value="CAK9876809.1"/>
    <property type="molecule type" value="Genomic_DNA"/>
</dbReference>
<evidence type="ECO:0000313" key="2">
    <source>
        <dbReference type="Proteomes" id="UP001497522"/>
    </source>
</evidence>
<sequence>MCSQYTYIHSQQHRFYAFLSTFLLKSLPGSSLWSYMINVCLANIFEVEEIDILSKSAIVNLQALFSN</sequence>
<dbReference type="Proteomes" id="UP001497522">
    <property type="component" value="Chromosome 5"/>
</dbReference>
<reference evidence="1" key="1">
    <citation type="submission" date="2024-03" db="EMBL/GenBank/DDBJ databases">
        <authorList>
            <consortium name="ELIXIR-Norway"/>
            <consortium name="Elixir Norway"/>
        </authorList>
    </citation>
    <scope>NUCLEOTIDE SEQUENCE</scope>
</reference>
<gene>
    <name evidence="1" type="ORF">CSSPJE1EN2_LOCUS18851</name>
</gene>
<keyword evidence="2" id="KW-1185">Reference proteome</keyword>
<organism evidence="1 2">
    <name type="scientific">Sphagnum jensenii</name>
    <dbReference type="NCBI Taxonomy" id="128206"/>
    <lineage>
        <taxon>Eukaryota</taxon>
        <taxon>Viridiplantae</taxon>
        <taxon>Streptophyta</taxon>
        <taxon>Embryophyta</taxon>
        <taxon>Bryophyta</taxon>
        <taxon>Sphagnophytina</taxon>
        <taxon>Sphagnopsida</taxon>
        <taxon>Sphagnales</taxon>
        <taxon>Sphagnaceae</taxon>
        <taxon>Sphagnum</taxon>
    </lineage>
</organism>
<accession>A0ABP1BM30</accession>